<evidence type="ECO:0000259" key="1">
    <source>
        <dbReference type="Pfam" id="PF21788"/>
    </source>
</evidence>
<dbReference type="Proteomes" id="UP001652625">
    <property type="component" value="Chromosome 14"/>
</dbReference>
<feature type="domain" description="Transposable element P transposase-like GTP-binding insertion" evidence="1">
    <location>
        <begin position="437"/>
        <end position="537"/>
    </location>
</feature>
<reference evidence="3" key="1">
    <citation type="submission" date="2025-08" db="UniProtKB">
        <authorList>
            <consortium name="RefSeq"/>
        </authorList>
    </citation>
    <scope>IDENTIFICATION</scope>
</reference>
<dbReference type="GeneID" id="136090601"/>
<organism evidence="2 3">
    <name type="scientific">Hydra vulgaris</name>
    <name type="common">Hydra</name>
    <name type="synonym">Hydra attenuata</name>
    <dbReference type="NCBI Taxonomy" id="6087"/>
    <lineage>
        <taxon>Eukaryota</taxon>
        <taxon>Metazoa</taxon>
        <taxon>Cnidaria</taxon>
        <taxon>Hydrozoa</taxon>
        <taxon>Hydroidolina</taxon>
        <taxon>Anthoathecata</taxon>
        <taxon>Aplanulata</taxon>
        <taxon>Hydridae</taxon>
        <taxon>Hydra</taxon>
    </lineage>
</organism>
<proteinExistence type="predicted"/>
<dbReference type="RefSeq" id="XP_065673465.1">
    <property type="nucleotide sequence ID" value="XM_065817393.1"/>
</dbReference>
<dbReference type="InterPro" id="IPR048366">
    <property type="entry name" value="TNP-like_GBD"/>
</dbReference>
<accession>A0ABM4DGA5</accession>
<evidence type="ECO:0000313" key="3">
    <source>
        <dbReference type="RefSeq" id="XP_065673465.1"/>
    </source>
</evidence>
<protein>
    <submittedName>
        <fullName evidence="3">Uncharacterized protein LOC136090601</fullName>
    </submittedName>
</protein>
<sequence>MLCISLQVGLFQLQQKYQFIQLQLQYQLQLQQNYQDSTTTKISIYKFSKNLERKRCSEAIARTGFIVTDYTAVCQLHWPNEAPFENKFGKQRPLNPPSVLKNIPPSCLATPASKVRKTVTSSGFRSILPDKLNDFLKEDELIFDDIQSLLSENNDVIVFQLNNKSLHIQSKMYKLGVPLFILVIFNDYSFVANHNGTTCNISSLAVNKLKLIKTKLAFFEAVRFLKNKESLLQSNILLEHLNAMRKVNVGEVLHTSDITCRACEYFVMRRSLYDCLCIDYKLPSIRILTRLTSKISLMEDLSFINSIFMNLNPLKRTSILLIDEVYVKASLLYQRGALFGQAVNYPEKLAKTILSFMIKCLFGGPEFICRAQPVSSFSSEFQFAQCQQIVDTINNIEIVIITDGNRVSQRFFGMFKTVDSKPWLSTSGIYLLYDYVHLLKSIRNNWLTKKTGELQFLNNKELALAKWSNLETLHKTECNSLFKLSKLTAKSVYLKSIERQSVKFCLSVFCEETVTALRTHPEIENKAFEGTAVFIEKIFFFRMLLMSKHLVLALGLEMNYAEKSTQLVINSYNCYEILLNCQIL</sequence>
<name>A0ABM4DGA5_HYDVU</name>
<gene>
    <name evidence="3" type="primary">LOC136090601</name>
</gene>
<keyword evidence="2" id="KW-1185">Reference proteome</keyword>
<dbReference type="Pfam" id="PF21788">
    <property type="entry name" value="TNP-like_GBD"/>
    <property type="match status" value="1"/>
</dbReference>
<evidence type="ECO:0000313" key="2">
    <source>
        <dbReference type="Proteomes" id="UP001652625"/>
    </source>
</evidence>